<reference evidence="2" key="1">
    <citation type="submission" date="2018-01" db="EMBL/GenBank/DDBJ databases">
        <title>An insight into the sialome of Amazonian anophelines.</title>
        <authorList>
            <person name="Ribeiro J.M."/>
            <person name="Scarpassa V."/>
            <person name="Calvo E."/>
        </authorList>
    </citation>
    <scope>NUCLEOTIDE SEQUENCE</scope>
    <source>
        <tissue evidence="2">Salivary glands</tissue>
    </source>
</reference>
<feature type="chain" id="PRO_5014915076" evidence="1">
    <location>
        <begin position="19"/>
        <end position="67"/>
    </location>
</feature>
<dbReference type="AlphaFoldDB" id="A0A2M4B867"/>
<organism evidence="2">
    <name type="scientific">Anopheles triannulatus</name>
    <dbReference type="NCBI Taxonomy" id="58253"/>
    <lineage>
        <taxon>Eukaryota</taxon>
        <taxon>Metazoa</taxon>
        <taxon>Ecdysozoa</taxon>
        <taxon>Arthropoda</taxon>
        <taxon>Hexapoda</taxon>
        <taxon>Insecta</taxon>
        <taxon>Pterygota</taxon>
        <taxon>Neoptera</taxon>
        <taxon>Endopterygota</taxon>
        <taxon>Diptera</taxon>
        <taxon>Nematocera</taxon>
        <taxon>Culicoidea</taxon>
        <taxon>Culicidae</taxon>
        <taxon>Anophelinae</taxon>
        <taxon>Anopheles</taxon>
    </lineage>
</organism>
<keyword evidence="1" id="KW-0732">Signal</keyword>
<name>A0A2M4B867_9DIPT</name>
<evidence type="ECO:0000256" key="1">
    <source>
        <dbReference type="SAM" id="SignalP"/>
    </source>
</evidence>
<accession>A0A2M4B867</accession>
<feature type="signal peptide" evidence="1">
    <location>
        <begin position="1"/>
        <end position="18"/>
    </location>
</feature>
<protein>
    <submittedName>
        <fullName evidence="2">Putative secreted protein</fullName>
    </submittedName>
</protein>
<sequence length="67" mass="7370">MWICVCVFVSAALEGSMQKPNIKARGALLRHVFRPSCGRLVRAKSRTVCRPVGCIRRERAVTTAAPS</sequence>
<proteinExistence type="predicted"/>
<evidence type="ECO:0000313" key="2">
    <source>
        <dbReference type="EMBL" id="MBW49018.1"/>
    </source>
</evidence>
<dbReference type="EMBL" id="GGFK01015697">
    <property type="protein sequence ID" value="MBW49018.1"/>
    <property type="molecule type" value="Transcribed_RNA"/>
</dbReference>